<dbReference type="AlphaFoldDB" id="A0A813AR77"/>
<name>A0A813AR77_9DINO</name>
<dbReference type="InterPro" id="IPR010989">
    <property type="entry name" value="SNARE"/>
</dbReference>
<organism evidence="3 4">
    <name type="scientific">Symbiodinium necroappetens</name>
    <dbReference type="NCBI Taxonomy" id="1628268"/>
    <lineage>
        <taxon>Eukaryota</taxon>
        <taxon>Sar</taxon>
        <taxon>Alveolata</taxon>
        <taxon>Dinophyceae</taxon>
        <taxon>Suessiales</taxon>
        <taxon>Symbiodiniaceae</taxon>
        <taxon>Symbiodinium</taxon>
    </lineage>
</organism>
<keyword evidence="1" id="KW-0175">Coiled coil</keyword>
<dbReference type="GO" id="GO:0016020">
    <property type="term" value="C:membrane"/>
    <property type="evidence" value="ECO:0007669"/>
    <property type="project" value="InterPro"/>
</dbReference>
<sequence>MRTLQATGRLESRLQQLEAELLQVRTTARVAPPAADPDDAAKAMWEQVQLACEDMRGVTMTTQHACDMVGYLDKLVHRNNDEMGDLVRSHVELSKVVNKLVDDHDKRQQQDPSSASSSVPSAWVDELKEAMTPSVKLLKAVRDSVESGLDGLNKQLADQDVTVLTATVKDYFVRFEDGNEKLTKALAVMEKLSKEVQENLGQIKSTVEASREKLDKLEQLTRSKTTSIYEEVGLLKGQGSQLAKDSQALQQKTMKTIEHLAAVQDGLAGSMAQIVATFSRPPIDSLGVARLVDTTLQQAEMLKELESHLATLKEAHDELAEMTKEIRDKTPERPPYRVPPQTTEPPPRQAPQVIDLQSRVPTPVVRPLYQSAPAPGGIATVMYSDGSRQSFCEEDLRGFVG</sequence>
<protein>
    <submittedName>
        <fullName evidence="3">SPAC1F5.02 protein</fullName>
    </submittedName>
</protein>
<evidence type="ECO:0000256" key="2">
    <source>
        <dbReference type="SAM" id="MobiDB-lite"/>
    </source>
</evidence>
<dbReference type="Proteomes" id="UP000601435">
    <property type="component" value="Unassembled WGS sequence"/>
</dbReference>
<dbReference type="GO" id="GO:0016192">
    <property type="term" value="P:vesicle-mediated transport"/>
    <property type="evidence" value="ECO:0007669"/>
    <property type="project" value="InterPro"/>
</dbReference>
<evidence type="ECO:0000313" key="4">
    <source>
        <dbReference type="Proteomes" id="UP000601435"/>
    </source>
</evidence>
<evidence type="ECO:0000256" key="1">
    <source>
        <dbReference type="SAM" id="Coils"/>
    </source>
</evidence>
<comment type="caution">
    <text evidence="3">The sequence shown here is derived from an EMBL/GenBank/DDBJ whole genome shotgun (WGS) entry which is preliminary data.</text>
</comment>
<reference evidence="3" key="1">
    <citation type="submission" date="2021-02" db="EMBL/GenBank/DDBJ databases">
        <authorList>
            <person name="Dougan E. K."/>
            <person name="Rhodes N."/>
            <person name="Thang M."/>
            <person name="Chan C."/>
        </authorList>
    </citation>
    <scope>NUCLEOTIDE SEQUENCE</scope>
</reference>
<evidence type="ECO:0000313" key="3">
    <source>
        <dbReference type="EMBL" id="CAE7877610.1"/>
    </source>
</evidence>
<dbReference type="EMBL" id="CAJNJA010062840">
    <property type="protein sequence ID" value="CAE7877610.1"/>
    <property type="molecule type" value="Genomic_DNA"/>
</dbReference>
<gene>
    <name evidence="3" type="primary">SPAC1F5.02</name>
    <name evidence="3" type="ORF">SNEC2469_LOCUS28673</name>
</gene>
<feature type="region of interest" description="Disordered" evidence="2">
    <location>
        <begin position="325"/>
        <end position="354"/>
    </location>
</feature>
<dbReference type="OrthoDB" id="417912at2759"/>
<feature type="compositionally biased region" description="Pro residues" evidence="2">
    <location>
        <begin position="336"/>
        <end position="349"/>
    </location>
</feature>
<feature type="compositionally biased region" description="Basic and acidic residues" evidence="2">
    <location>
        <begin position="325"/>
        <end position="335"/>
    </location>
</feature>
<dbReference type="SUPFAM" id="SSF47661">
    <property type="entry name" value="t-snare proteins"/>
    <property type="match status" value="1"/>
</dbReference>
<proteinExistence type="predicted"/>
<keyword evidence="4" id="KW-1185">Reference proteome</keyword>
<feature type="coiled-coil region" evidence="1">
    <location>
        <begin position="179"/>
        <end position="220"/>
    </location>
</feature>
<accession>A0A813AR77</accession>